<feature type="transmembrane region" description="Helical" evidence="7">
    <location>
        <begin position="124"/>
        <end position="144"/>
    </location>
</feature>
<feature type="transmembrane region" description="Helical" evidence="7">
    <location>
        <begin position="85"/>
        <end position="104"/>
    </location>
</feature>
<comment type="caution">
    <text evidence="8">The sequence shown here is derived from an EMBL/GenBank/DDBJ whole genome shotgun (WGS) entry which is preliminary data.</text>
</comment>
<evidence type="ECO:0000256" key="2">
    <source>
        <dbReference type="ARBA" id="ARBA00006386"/>
    </source>
</evidence>
<comment type="subcellular location">
    <subcellularLocation>
        <location evidence="1">Cell membrane</location>
        <topology evidence="1">Multi-pass membrane protein</topology>
    </subcellularLocation>
</comment>
<sequence length="366" mass="37320">MTTPSLPPPAAARRAAPVVGLLLFVALAAGLLLWAKWSPYLSKVQSLSDSRAWSGESLLATAGVEAGSGPSWSAATAFTRAYFDAVWKAVVAGLLIAAAVQTLVPRTWLLRVLSRRGPAASALVGGLVATPSMMCSCCTAPVASSLRRRGVRTAGVVAYWLGNPLLNPAVIAFLALVAPWQWVATRLLVGGLLVVGGSVLVARLTEPDIRADRVASLADQAGVPQAEESFAGAPRRFVLALARLAVVIVPEYLVVVLLVGGFSGWLFPLGESAQSWGVLAALLAIVLGTLLVIPTAGEIPLAQGLGTAGVGNAAVGALLVTLPAVSLASMAMVARALTWRVTLATAGVVAGGGALAAVLLPLLMLL</sequence>
<reference evidence="8 9" key="1">
    <citation type="submission" date="2020-03" db="EMBL/GenBank/DDBJ databases">
        <title>Two novel Motilibacter sp.</title>
        <authorList>
            <person name="Liu S."/>
        </authorList>
    </citation>
    <scope>NUCLEOTIDE SEQUENCE [LARGE SCALE GENOMIC DNA]</scope>
    <source>
        <strain evidence="8 9">E257</strain>
    </source>
</reference>
<feature type="transmembrane region" description="Helical" evidence="7">
    <location>
        <begin position="15"/>
        <end position="35"/>
    </location>
</feature>
<dbReference type="Proteomes" id="UP000800981">
    <property type="component" value="Unassembled WGS sequence"/>
</dbReference>
<dbReference type="PANTHER" id="PTHR43299">
    <property type="entry name" value="UPF0718 PROTEIN YRAQ"/>
    <property type="match status" value="1"/>
</dbReference>
<feature type="transmembrane region" description="Helical" evidence="7">
    <location>
        <begin position="156"/>
        <end position="177"/>
    </location>
</feature>
<dbReference type="RefSeq" id="WP_166284204.1">
    <property type="nucleotide sequence ID" value="NZ_JAANNP010000049.1"/>
</dbReference>
<evidence type="ECO:0000256" key="7">
    <source>
        <dbReference type="SAM" id="Phobius"/>
    </source>
</evidence>
<feature type="transmembrane region" description="Helical" evidence="7">
    <location>
        <begin position="314"/>
        <end position="337"/>
    </location>
</feature>
<gene>
    <name evidence="8" type="ORF">G9H71_18175</name>
</gene>
<evidence type="ECO:0000256" key="4">
    <source>
        <dbReference type="ARBA" id="ARBA00022692"/>
    </source>
</evidence>
<keyword evidence="6 7" id="KW-0472">Membrane</keyword>
<dbReference type="PANTHER" id="PTHR43299:SF1">
    <property type="entry name" value="UPF0718 PROTEIN YRAQ"/>
    <property type="match status" value="1"/>
</dbReference>
<proteinExistence type="inferred from homology"/>
<evidence type="ECO:0000256" key="6">
    <source>
        <dbReference type="ARBA" id="ARBA00023136"/>
    </source>
</evidence>
<organism evidence="8 9">
    <name type="scientific">Motilibacter deserti</name>
    <dbReference type="NCBI Taxonomy" id="2714956"/>
    <lineage>
        <taxon>Bacteria</taxon>
        <taxon>Bacillati</taxon>
        <taxon>Actinomycetota</taxon>
        <taxon>Actinomycetes</taxon>
        <taxon>Motilibacterales</taxon>
        <taxon>Motilibacteraceae</taxon>
        <taxon>Motilibacter</taxon>
    </lineage>
</organism>
<dbReference type="Pfam" id="PF03773">
    <property type="entry name" value="ArsP_1"/>
    <property type="match status" value="1"/>
</dbReference>
<feature type="transmembrane region" description="Helical" evidence="7">
    <location>
        <begin position="273"/>
        <end position="293"/>
    </location>
</feature>
<protein>
    <submittedName>
        <fullName evidence="8">Permease</fullName>
    </submittedName>
</protein>
<evidence type="ECO:0000256" key="1">
    <source>
        <dbReference type="ARBA" id="ARBA00004651"/>
    </source>
</evidence>
<evidence type="ECO:0000313" key="9">
    <source>
        <dbReference type="Proteomes" id="UP000800981"/>
    </source>
</evidence>
<dbReference type="EMBL" id="JAANNP010000049">
    <property type="protein sequence ID" value="NHC15713.1"/>
    <property type="molecule type" value="Genomic_DNA"/>
</dbReference>
<comment type="similarity">
    <text evidence="2">Belongs to the UPF0718 family.</text>
</comment>
<feature type="transmembrane region" description="Helical" evidence="7">
    <location>
        <begin position="244"/>
        <end position="267"/>
    </location>
</feature>
<feature type="transmembrane region" description="Helical" evidence="7">
    <location>
        <begin position="183"/>
        <end position="204"/>
    </location>
</feature>
<name>A0ABX0GYP8_9ACTN</name>
<evidence type="ECO:0000256" key="5">
    <source>
        <dbReference type="ARBA" id="ARBA00022989"/>
    </source>
</evidence>
<evidence type="ECO:0000256" key="3">
    <source>
        <dbReference type="ARBA" id="ARBA00022475"/>
    </source>
</evidence>
<keyword evidence="3" id="KW-1003">Cell membrane</keyword>
<feature type="transmembrane region" description="Helical" evidence="7">
    <location>
        <begin position="343"/>
        <end position="365"/>
    </location>
</feature>
<evidence type="ECO:0000313" key="8">
    <source>
        <dbReference type="EMBL" id="NHC15713.1"/>
    </source>
</evidence>
<keyword evidence="5 7" id="KW-1133">Transmembrane helix</keyword>
<keyword evidence="4 7" id="KW-0812">Transmembrane</keyword>
<accession>A0ABX0GYP8</accession>
<dbReference type="InterPro" id="IPR005524">
    <property type="entry name" value="DUF318"/>
</dbReference>
<keyword evidence="9" id="KW-1185">Reference proteome</keyword>